<dbReference type="InterPro" id="IPR018108">
    <property type="entry name" value="MCP_transmembrane"/>
</dbReference>
<feature type="repeat" description="Solcar" evidence="11">
    <location>
        <begin position="222"/>
        <end position="306"/>
    </location>
</feature>
<keyword evidence="13" id="KW-1185">Reference proteome</keyword>
<evidence type="ECO:0000256" key="5">
    <source>
        <dbReference type="ARBA" id="ARBA00022792"/>
    </source>
</evidence>
<evidence type="ECO:0000256" key="2">
    <source>
        <dbReference type="ARBA" id="ARBA00022448"/>
    </source>
</evidence>
<keyword evidence="3 10" id="KW-0812">Transmembrane</keyword>
<keyword evidence="4 10" id="KW-0677">Repeat</keyword>
<evidence type="ECO:0000256" key="11">
    <source>
        <dbReference type="PROSITE-ProRule" id="PRU00282"/>
    </source>
</evidence>
<dbReference type="InterPro" id="IPR030847">
    <property type="entry name" value="Hem25/SLC25A38"/>
</dbReference>
<name>A0A4Q1BH98_TREME</name>
<dbReference type="PANTHER" id="PTHR46181">
    <property type="entry name" value="MITOCHONDRIAL GLYCINE TRANSPORTER"/>
    <property type="match status" value="1"/>
</dbReference>
<dbReference type="PANTHER" id="PTHR46181:SF3">
    <property type="entry name" value="MITOCHONDRIAL GLYCINE TRANSPORTER"/>
    <property type="match status" value="1"/>
</dbReference>
<dbReference type="Gene3D" id="1.50.40.10">
    <property type="entry name" value="Mitochondrial carrier domain"/>
    <property type="match status" value="1"/>
</dbReference>
<evidence type="ECO:0000256" key="6">
    <source>
        <dbReference type="ARBA" id="ARBA00022989"/>
    </source>
</evidence>
<dbReference type="PRINTS" id="PR00926">
    <property type="entry name" value="MITOCARRIER"/>
</dbReference>
<comment type="catalytic activity">
    <reaction evidence="9 10">
        <text>glycine(in) = glycine(out)</text>
        <dbReference type="Rhea" id="RHEA:70715"/>
        <dbReference type="ChEBI" id="CHEBI:57305"/>
    </reaction>
</comment>
<evidence type="ECO:0000256" key="8">
    <source>
        <dbReference type="ARBA" id="ARBA00023136"/>
    </source>
</evidence>
<dbReference type="GO" id="GO:0015187">
    <property type="term" value="F:glycine transmembrane transporter activity"/>
    <property type="evidence" value="ECO:0007669"/>
    <property type="project" value="UniProtKB-UniRule"/>
</dbReference>
<comment type="function">
    <text evidence="10">Mitochondrial glycine transporter that imports glycine into the mitochondrial matrix. Plays an important role in providing glycine for the first enzymatic step in heme biosynthesis, the condensation of glycine with succinyl-CoA to produce 5-aminolevulinate (ALA) in the miochondrial matrix.</text>
</comment>
<keyword evidence="8 10" id="KW-0472">Membrane</keyword>
<dbReference type="GO" id="GO:1904983">
    <property type="term" value="P:glycine import into mitochondrion"/>
    <property type="evidence" value="ECO:0007669"/>
    <property type="project" value="UniProtKB-UniRule"/>
</dbReference>
<feature type="repeat" description="Solcar" evidence="11">
    <location>
        <begin position="7"/>
        <end position="93"/>
    </location>
</feature>
<dbReference type="Proteomes" id="UP000289152">
    <property type="component" value="Unassembled WGS sequence"/>
</dbReference>
<feature type="repeat" description="Solcar" evidence="11">
    <location>
        <begin position="125"/>
        <end position="210"/>
    </location>
</feature>
<dbReference type="InterPro" id="IPR002067">
    <property type="entry name" value="MCP"/>
</dbReference>
<proteinExistence type="inferred from homology"/>
<evidence type="ECO:0000256" key="7">
    <source>
        <dbReference type="ARBA" id="ARBA00023128"/>
    </source>
</evidence>
<evidence type="ECO:0000256" key="9">
    <source>
        <dbReference type="ARBA" id="ARBA00034060"/>
    </source>
</evidence>
<comment type="caution">
    <text evidence="12">The sequence shown here is derived from an EMBL/GenBank/DDBJ whole genome shotgun (WGS) entry which is preliminary data.</text>
</comment>
<comment type="similarity">
    <text evidence="10">Belongs to the mitochondrial carrier (TC 2.A.29) family. SLC25A38 subfamily.</text>
</comment>
<dbReference type="GO" id="GO:0005743">
    <property type="term" value="C:mitochondrial inner membrane"/>
    <property type="evidence" value="ECO:0007669"/>
    <property type="project" value="UniProtKB-SubCell"/>
</dbReference>
<dbReference type="FunCoup" id="A0A4Q1BH98">
    <property type="interactions" value="140"/>
</dbReference>
<keyword evidence="2 10" id="KW-0813">Transport</keyword>
<dbReference type="VEuPathDB" id="FungiDB:TREMEDRAFT_69380"/>
<dbReference type="EMBL" id="SDIL01000082">
    <property type="protein sequence ID" value="RXK36964.1"/>
    <property type="molecule type" value="Genomic_DNA"/>
</dbReference>
<dbReference type="HAMAP" id="MF_03064">
    <property type="entry name" value="SLC25A38"/>
    <property type="match status" value="1"/>
</dbReference>
<dbReference type="SUPFAM" id="SSF103506">
    <property type="entry name" value="Mitochondrial carrier"/>
    <property type="match status" value="1"/>
</dbReference>
<keyword evidence="7 10" id="KW-0496">Mitochondrion</keyword>
<evidence type="ECO:0000256" key="4">
    <source>
        <dbReference type="ARBA" id="ARBA00022737"/>
    </source>
</evidence>
<evidence type="ECO:0000313" key="12">
    <source>
        <dbReference type="EMBL" id="RXK36964.1"/>
    </source>
</evidence>
<evidence type="ECO:0000256" key="1">
    <source>
        <dbReference type="ARBA" id="ARBA00004225"/>
    </source>
</evidence>
<keyword evidence="5 10" id="KW-0999">Mitochondrion inner membrane</keyword>
<sequence>MSQAGPSKASHHLSSGALSGFTSAVCLQPLDLLKTRLQQNYEDGRRRKIVDTVKVVLKDDGIFGLWRGTTPTLIRNVPGVAIYFYTLSSIRTHLSSLPYFSITSPDRSGLTPSSTSSARSALVRLSSQGNLIAGAIARTGVGFVLNPVTIIKARYESTKYGEYNSVLGAAKSLWGTSGVRGLFQGVTATAARDAPYAGLYLMFYEKGKDITGRLIRPEWNVPNAALHSASGALAAVAATVMTSPADCVKTRMQVDPVGHGTLRGAIRRIYNDRGLLGFFSGSSLRISRKAASSAIAWTVYEAVLIFLRDHPAGFT</sequence>
<gene>
    <name evidence="12" type="ORF">M231_05798</name>
</gene>
<evidence type="ECO:0000256" key="10">
    <source>
        <dbReference type="HAMAP-Rule" id="MF_03064"/>
    </source>
</evidence>
<dbReference type="InterPro" id="IPR023395">
    <property type="entry name" value="MCP_dom_sf"/>
</dbReference>
<evidence type="ECO:0000313" key="13">
    <source>
        <dbReference type="Proteomes" id="UP000289152"/>
    </source>
</evidence>
<dbReference type="AlphaFoldDB" id="A0A4Q1BH98"/>
<reference evidence="12 13" key="1">
    <citation type="submission" date="2016-06" db="EMBL/GenBank/DDBJ databases">
        <title>Evolution of pathogenesis and genome organization in the Tremellales.</title>
        <authorList>
            <person name="Cuomo C."/>
            <person name="Litvintseva A."/>
            <person name="Heitman J."/>
            <person name="Chen Y."/>
            <person name="Sun S."/>
            <person name="Springer D."/>
            <person name="Dromer F."/>
            <person name="Young S."/>
            <person name="Zeng Q."/>
            <person name="Chapman S."/>
            <person name="Gujja S."/>
            <person name="Saif S."/>
            <person name="Birren B."/>
        </authorList>
    </citation>
    <scope>NUCLEOTIDE SEQUENCE [LARGE SCALE GENOMIC DNA]</scope>
    <source>
        <strain evidence="12 13">ATCC 28783</strain>
    </source>
</reference>
<accession>A0A4Q1BH98</accession>
<keyword evidence="6 10" id="KW-1133">Transmembrane helix</keyword>
<organism evidence="12 13">
    <name type="scientific">Tremella mesenterica</name>
    <name type="common">Jelly fungus</name>
    <dbReference type="NCBI Taxonomy" id="5217"/>
    <lineage>
        <taxon>Eukaryota</taxon>
        <taxon>Fungi</taxon>
        <taxon>Dikarya</taxon>
        <taxon>Basidiomycota</taxon>
        <taxon>Agaricomycotina</taxon>
        <taxon>Tremellomycetes</taxon>
        <taxon>Tremellales</taxon>
        <taxon>Tremellaceae</taxon>
        <taxon>Tremella</taxon>
    </lineage>
</organism>
<dbReference type="InParanoid" id="A0A4Q1BH98"/>
<dbReference type="OrthoDB" id="1924968at2759"/>
<evidence type="ECO:0000256" key="3">
    <source>
        <dbReference type="ARBA" id="ARBA00022692"/>
    </source>
</evidence>
<dbReference type="STRING" id="5217.A0A4Q1BH98"/>
<dbReference type="Pfam" id="PF00153">
    <property type="entry name" value="Mito_carr"/>
    <property type="match status" value="3"/>
</dbReference>
<comment type="subcellular location">
    <subcellularLocation>
        <location evidence="10">Mitochondrion inner membrane</location>
        <topology evidence="10">Multi-pass membrane protein</topology>
    </subcellularLocation>
    <subcellularLocation>
        <location evidence="1">Mitochondrion membrane</location>
        <topology evidence="1">Multi-pass membrane protein</topology>
    </subcellularLocation>
</comment>
<dbReference type="PROSITE" id="PS50920">
    <property type="entry name" value="SOLCAR"/>
    <property type="match status" value="3"/>
</dbReference>
<protein>
    <recommendedName>
        <fullName evidence="10">Mitochondrial glycine transporter</fullName>
    </recommendedName>
    <alternativeName>
        <fullName evidence="10">Solute carrier family 25 member 38 homolog</fullName>
    </alternativeName>
</protein>